<dbReference type="InterPro" id="IPR023375">
    <property type="entry name" value="ADC_dom_sf"/>
</dbReference>
<dbReference type="SUPFAM" id="SSF160104">
    <property type="entry name" value="Acetoacetate decarboxylase-like"/>
    <property type="match status" value="1"/>
</dbReference>
<gene>
    <name evidence="1" type="ORF">JK386_09470</name>
</gene>
<comment type="caution">
    <text evidence="1">The sequence shown here is derived from an EMBL/GenBank/DDBJ whole genome shotgun (WGS) entry which is preliminary data.</text>
</comment>
<dbReference type="Proteomes" id="UP000663791">
    <property type="component" value="Unassembled WGS sequence"/>
</dbReference>
<reference evidence="1" key="1">
    <citation type="submission" date="2021-01" db="EMBL/GenBank/DDBJ databases">
        <title>Novel species in genus Nocardioides.</title>
        <authorList>
            <person name="Zhang G."/>
        </authorList>
    </citation>
    <scope>NUCLEOTIDE SEQUENCE</scope>
    <source>
        <strain evidence="1">Zg-536</strain>
    </source>
</reference>
<dbReference type="InterPro" id="IPR018644">
    <property type="entry name" value="DUF2071"/>
</dbReference>
<dbReference type="EMBL" id="JAERTX010000007">
    <property type="protein sequence ID" value="MBM9460132.1"/>
    <property type="molecule type" value="Genomic_DNA"/>
</dbReference>
<proteinExistence type="predicted"/>
<keyword evidence="2" id="KW-1185">Reference proteome</keyword>
<organism evidence="1 2">
    <name type="scientific">Nocardioides faecalis</name>
    <dbReference type="NCBI Taxonomy" id="2803858"/>
    <lineage>
        <taxon>Bacteria</taxon>
        <taxon>Bacillati</taxon>
        <taxon>Actinomycetota</taxon>
        <taxon>Actinomycetes</taxon>
        <taxon>Propionibacteriales</taxon>
        <taxon>Nocardioidaceae</taxon>
        <taxon>Nocardioides</taxon>
    </lineage>
</organism>
<accession>A0A938Y6J1</accession>
<dbReference type="PANTHER" id="PTHR39186">
    <property type="entry name" value="DUF2071 FAMILY PROTEIN"/>
    <property type="match status" value="1"/>
</dbReference>
<protein>
    <submittedName>
        <fullName evidence="1">DUF2071 domain-containing protein</fullName>
    </submittedName>
</protein>
<sequence length="172" mass="18602">MTCRRGTPPRPSPGRWTSSSWDALTFVHWRVAPERAQALLPPGLEVDVYDGSAWVGLTPFVMGNMRPLGVPDLPGSLRVPGSQRLPRVADVSSTPETNLRTYVRGPDGRDGLWFLTIDAGSTALSAVYWSHRSSTSLGHCDGRACGHWTRTSPTPSACLAWTSRPSCTTPTG</sequence>
<name>A0A938Y6J1_9ACTN</name>
<dbReference type="AlphaFoldDB" id="A0A938Y6J1"/>
<evidence type="ECO:0000313" key="2">
    <source>
        <dbReference type="Proteomes" id="UP000663791"/>
    </source>
</evidence>
<dbReference type="PANTHER" id="PTHR39186:SF1">
    <property type="entry name" value="DUF2071 DOMAIN-CONTAINING PROTEIN"/>
    <property type="match status" value="1"/>
</dbReference>
<dbReference type="Pfam" id="PF09844">
    <property type="entry name" value="DUF2071"/>
    <property type="match status" value="1"/>
</dbReference>
<evidence type="ECO:0000313" key="1">
    <source>
        <dbReference type="EMBL" id="MBM9460132.1"/>
    </source>
</evidence>